<organism evidence="9 10">
    <name type="scientific">SAR324 cluster bacterium</name>
    <dbReference type="NCBI Taxonomy" id="2024889"/>
    <lineage>
        <taxon>Bacteria</taxon>
        <taxon>Deltaproteobacteria</taxon>
        <taxon>SAR324 cluster</taxon>
    </lineage>
</organism>
<dbReference type="GO" id="GO:0008270">
    <property type="term" value="F:zinc ion binding"/>
    <property type="evidence" value="ECO:0007669"/>
    <property type="project" value="TreeGrafter"/>
</dbReference>
<dbReference type="PANTHER" id="PTHR30134">
    <property type="entry name" value="HYDROGENASE PROTEIN ASSEMBLY PROTEIN, NICKEL CHAPERONE"/>
    <property type="match status" value="1"/>
</dbReference>
<dbReference type="InterPro" id="IPR027417">
    <property type="entry name" value="P-loop_NTPase"/>
</dbReference>
<dbReference type="InterPro" id="IPR004392">
    <property type="entry name" value="Hyd_mat_HypB"/>
</dbReference>
<evidence type="ECO:0000256" key="7">
    <source>
        <dbReference type="ARBA" id="ARBA00023134"/>
    </source>
</evidence>
<protein>
    <submittedName>
        <fullName evidence="9">Hydrogenase nickel incorporation protein HypB</fullName>
    </submittedName>
</protein>
<evidence type="ECO:0000256" key="2">
    <source>
        <dbReference type="ARBA" id="ARBA00022596"/>
    </source>
</evidence>
<keyword evidence="3" id="KW-0479">Metal-binding</keyword>
<evidence type="ECO:0000256" key="1">
    <source>
        <dbReference type="ARBA" id="ARBA00006211"/>
    </source>
</evidence>
<dbReference type="GO" id="GO:0051604">
    <property type="term" value="P:protein maturation"/>
    <property type="evidence" value="ECO:0007669"/>
    <property type="project" value="InterPro"/>
</dbReference>
<dbReference type="InterPro" id="IPR003495">
    <property type="entry name" value="CobW/HypB/UreG_nucleotide-bd"/>
</dbReference>
<dbReference type="GO" id="GO:0016151">
    <property type="term" value="F:nickel cation binding"/>
    <property type="evidence" value="ECO:0007669"/>
    <property type="project" value="InterPro"/>
</dbReference>
<keyword evidence="7" id="KW-0342">GTP-binding</keyword>
<evidence type="ECO:0000256" key="5">
    <source>
        <dbReference type="ARBA" id="ARBA00022801"/>
    </source>
</evidence>
<evidence type="ECO:0000256" key="4">
    <source>
        <dbReference type="ARBA" id="ARBA00022741"/>
    </source>
</evidence>
<reference evidence="9 10" key="1">
    <citation type="journal article" date="2020" name="Biotechnol. Biofuels">
        <title>New insights from the biogas microbiome by comprehensive genome-resolved metagenomics of nearly 1600 species originating from multiple anaerobic digesters.</title>
        <authorList>
            <person name="Campanaro S."/>
            <person name="Treu L."/>
            <person name="Rodriguez-R L.M."/>
            <person name="Kovalovszki A."/>
            <person name="Ziels R.M."/>
            <person name="Maus I."/>
            <person name="Zhu X."/>
            <person name="Kougias P.G."/>
            <person name="Basile A."/>
            <person name="Luo G."/>
            <person name="Schluter A."/>
            <person name="Konstantinidis K.T."/>
            <person name="Angelidaki I."/>
        </authorList>
    </citation>
    <scope>NUCLEOTIDE SEQUENCE [LARGE SCALE GENOMIC DNA]</scope>
    <source>
        <strain evidence="9">AS27yjCOA_65</strain>
    </source>
</reference>
<evidence type="ECO:0000259" key="8">
    <source>
        <dbReference type="Pfam" id="PF02492"/>
    </source>
</evidence>
<evidence type="ECO:0000256" key="3">
    <source>
        <dbReference type="ARBA" id="ARBA00022723"/>
    </source>
</evidence>
<comment type="similarity">
    <text evidence="1">Belongs to the SIMIBI class G3E GTPase family. HypB/HupM subfamily.</text>
</comment>
<keyword evidence="6" id="KW-0862">Zinc</keyword>
<evidence type="ECO:0000313" key="10">
    <source>
        <dbReference type="Proteomes" id="UP000524246"/>
    </source>
</evidence>
<evidence type="ECO:0000313" key="9">
    <source>
        <dbReference type="EMBL" id="NMC63425.1"/>
    </source>
</evidence>
<dbReference type="Gene3D" id="3.40.50.300">
    <property type="entry name" value="P-loop containing nucleotide triphosphate hydrolases"/>
    <property type="match status" value="1"/>
</dbReference>
<dbReference type="AlphaFoldDB" id="A0A7X9FSB7"/>
<comment type="caution">
    <text evidence="9">The sequence shown here is derived from an EMBL/GenBank/DDBJ whole genome shotgun (WGS) entry which is preliminary data.</text>
</comment>
<dbReference type="Proteomes" id="UP000524246">
    <property type="component" value="Unassembled WGS sequence"/>
</dbReference>
<dbReference type="GO" id="GO:0005525">
    <property type="term" value="F:GTP binding"/>
    <property type="evidence" value="ECO:0007669"/>
    <property type="project" value="UniProtKB-KW"/>
</dbReference>
<dbReference type="PANTHER" id="PTHR30134:SF2">
    <property type="entry name" value="HYDROGENASE MATURATION FACTOR HYPB"/>
    <property type="match status" value="1"/>
</dbReference>
<proteinExistence type="inferred from homology"/>
<dbReference type="GO" id="GO:0003924">
    <property type="term" value="F:GTPase activity"/>
    <property type="evidence" value="ECO:0007669"/>
    <property type="project" value="InterPro"/>
</dbReference>
<name>A0A7X9FSB7_9DELT</name>
<dbReference type="SUPFAM" id="SSF52540">
    <property type="entry name" value="P-loop containing nucleoside triphosphate hydrolases"/>
    <property type="match status" value="1"/>
</dbReference>
<keyword evidence="2" id="KW-0533">Nickel</keyword>
<dbReference type="EMBL" id="JAAZON010000437">
    <property type="protein sequence ID" value="NMC63425.1"/>
    <property type="molecule type" value="Genomic_DNA"/>
</dbReference>
<gene>
    <name evidence="9" type="primary">hypB</name>
    <name evidence="9" type="ORF">GYA55_09700</name>
</gene>
<accession>A0A7X9FSB7</accession>
<sequence length="229" mass="24818">MPKFEKSGGAKTKKVKLARKVLEKNDVIAAKLRGSLKKQGIVALNFISSPGSGKTYLLEKTLKALKDSLKCGVLVGDQETNNDAKRLSGKGARVKQIRTGNTCHLNADDVASVVKDVVGADTDLLIIENIGNLICPAVFDLGEDQKVVLLSVTEGEDKPLKYPTVFSLADVVIITKIDLAPHVQWKRKACLSNLKKIAPQARVFETSAKSGKGMSEWCNYLRQLVSSAK</sequence>
<feature type="domain" description="CobW/HypB/UreG nucleotide-binding" evidence="8">
    <location>
        <begin position="48"/>
        <end position="204"/>
    </location>
</feature>
<dbReference type="NCBIfam" id="TIGR00073">
    <property type="entry name" value="hypB"/>
    <property type="match status" value="1"/>
</dbReference>
<dbReference type="Pfam" id="PF02492">
    <property type="entry name" value="cobW"/>
    <property type="match status" value="1"/>
</dbReference>
<keyword evidence="4" id="KW-0547">Nucleotide-binding</keyword>
<dbReference type="CDD" id="cd05390">
    <property type="entry name" value="HypB"/>
    <property type="match status" value="1"/>
</dbReference>
<keyword evidence="5" id="KW-0378">Hydrolase</keyword>
<dbReference type="PIRSF" id="PIRSF005624">
    <property type="entry name" value="Ni-bind_GTPase"/>
    <property type="match status" value="1"/>
</dbReference>
<evidence type="ECO:0000256" key="6">
    <source>
        <dbReference type="ARBA" id="ARBA00022833"/>
    </source>
</evidence>